<reference evidence="4" key="1">
    <citation type="submission" date="2020-07" db="EMBL/GenBank/DDBJ databases">
        <title>Draft Genome Sequence of a Deep-Sea Yeast, Naganishia (Cryptococcus) liquefaciens strain N6.</title>
        <authorList>
            <person name="Han Y.W."/>
            <person name="Kajitani R."/>
            <person name="Morimoto H."/>
            <person name="Parhat M."/>
            <person name="Tsubouchi H."/>
            <person name="Bakenova O."/>
            <person name="Ogata M."/>
            <person name="Argunhan B."/>
            <person name="Aoki R."/>
            <person name="Kajiwara S."/>
            <person name="Itoh T."/>
            <person name="Iwasaki H."/>
        </authorList>
    </citation>
    <scope>NUCLEOTIDE SEQUENCE</scope>
    <source>
        <strain evidence="4">N6</strain>
    </source>
</reference>
<feature type="domain" description="AAA protein C-terminal winged helix" evidence="3">
    <location>
        <begin position="437"/>
        <end position="562"/>
    </location>
</feature>
<dbReference type="Pfam" id="PF24913">
    <property type="entry name" value="WHD_AAA_fung"/>
    <property type="match status" value="1"/>
</dbReference>
<dbReference type="PANTHER" id="PTHR36168">
    <property type="entry name" value="CHROMOSOME 1, WHOLE GENOME SHOTGUN SEQUENCE"/>
    <property type="match status" value="1"/>
</dbReference>
<feature type="compositionally biased region" description="Gly residues" evidence="1">
    <location>
        <begin position="59"/>
        <end position="68"/>
    </location>
</feature>
<feature type="compositionally biased region" description="Acidic residues" evidence="1">
    <location>
        <begin position="166"/>
        <end position="175"/>
    </location>
</feature>
<evidence type="ECO:0000313" key="5">
    <source>
        <dbReference type="Proteomes" id="UP000620104"/>
    </source>
</evidence>
<keyword evidence="2" id="KW-1133">Transmembrane helix</keyword>
<gene>
    <name evidence="4" type="ORF">NliqN6_2500</name>
</gene>
<evidence type="ECO:0000259" key="3">
    <source>
        <dbReference type="Pfam" id="PF24913"/>
    </source>
</evidence>
<dbReference type="Proteomes" id="UP000620104">
    <property type="component" value="Unassembled WGS sequence"/>
</dbReference>
<evidence type="ECO:0000256" key="2">
    <source>
        <dbReference type="SAM" id="Phobius"/>
    </source>
</evidence>
<keyword evidence="2" id="KW-0472">Membrane</keyword>
<feature type="region of interest" description="Disordered" evidence="1">
    <location>
        <begin position="145"/>
        <end position="179"/>
    </location>
</feature>
<organism evidence="4 5">
    <name type="scientific">Naganishia liquefaciens</name>
    <dbReference type="NCBI Taxonomy" id="104408"/>
    <lineage>
        <taxon>Eukaryota</taxon>
        <taxon>Fungi</taxon>
        <taxon>Dikarya</taxon>
        <taxon>Basidiomycota</taxon>
        <taxon>Agaricomycotina</taxon>
        <taxon>Tremellomycetes</taxon>
        <taxon>Filobasidiales</taxon>
        <taxon>Filobasidiaceae</taxon>
        <taxon>Naganishia</taxon>
    </lineage>
</organism>
<dbReference type="EMBL" id="BLZA01000017">
    <property type="protein sequence ID" value="GHJ86098.1"/>
    <property type="molecule type" value="Genomic_DNA"/>
</dbReference>
<evidence type="ECO:0000313" key="4">
    <source>
        <dbReference type="EMBL" id="GHJ86098.1"/>
    </source>
</evidence>
<dbReference type="AlphaFoldDB" id="A0A8H3TS24"/>
<sequence>MSSSRMMSALITRDLKQRNHSALRFGAIHTSVIRRNLPQWPNPPVPQPVATPYEDPRGQQGGPGGGKDGSGREHGPHWKNILENLSTNPLFGAMLTTVIGLAAVFGGGVGYLAWYKAHVLNKMMKAFEAGYDPVLELGKFHQRKQKAALPELDPSDPAGGATSRDDESDDDDEEEIPTHILRQEQALVDKIVRGEETGSYWLIIGSKGTGKGTMIVDAMRDIQAEGSAFCEAHSDLEVFRLRLGKALHYEYHEDWQGGLFSRADPREGGPALDIERAMNKLEKVALRYTLRKGRPIVLVFNNLHLLPNNEEGYAMIHQLQQRAEAWAEAGICNMVFSTDDYWCLDAMKKNASRMRVLSVQDLSAEDAAKSLRFLRATLGPNHGFVSKFDREQIPEVLKLTGGRTSFLSRVARAPNMLEEAQNMVELEKNWMLSKVGMTGETTDDDVMDDQKQVVLVSIATAWLLMKEFVRVHEAAQKKAEEEGIPFQGEYETPKLSYYKVRQVMTRGDFVADLDKYNIISIDVKHHVRPDSMITYRAAKEVVEEEGFDDLLEETMDRVDEIEGLHRQSELTVKEPFQINVSGGSLWSWLWPGKTRTKTIDVEGLGASFVPADKGNDKD</sequence>
<dbReference type="OrthoDB" id="511599at2759"/>
<evidence type="ECO:0000256" key="1">
    <source>
        <dbReference type="SAM" id="MobiDB-lite"/>
    </source>
</evidence>
<name>A0A8H3TS24_9TREE</name>
<comment type="caution">
    <text evidence="4">The sequence shown here is derived from an EMBL/GenBank/DDBJ whole genome shotgun (WGS) entry which is preliminary data.</text>
</comment>
<proteinExistence type="predicted"/>
<feature type="region of interest" description="Disordered" evidence="1">
    <location>
        <begin position="36"/>
        <end position="78"/>
    </location>
</feature>
<feature type="transmembrane region" description="Helical" evidence="2">
    <location>
        <begin position="90"/>
        <end position="115"/>
    </location>
</feature>
<dbReference type="InterPro" id="IPR056808">
    <property type="entry name" value="HTH_AAA"/>
</dbReference>
<feature type="compositionally biased region" description="Pro residues" evidence="1">
    <location>
        <begin position="40"/>
        <end position="49"/>
    </location>
</feature>
<dbReference type="InterPro" id="IPR027417">
    <property type="entry name" value="P-loop_NTPase"/>
</dbReference>
<dbReference type="PANTHER" id="PTHR36168:SF1">
    <property type="entry name" value="ORC1-LIKE AAA ATPASE DOMAIN-CONTAINING PROTEIN"/>
    <property type="match status" value="1"/>
</dbReference>
<protein>
    <recommendedName>
        <fullName evidence="3">AAA protein C-terminal winged helix domain-containing protein</fullName>
    </recommendedName>
</protein>
<keyword evidence="5" id="KW-1185">Reference proteome</keyword>
<accession>A0A8H3TS24</accession>
<keyword evidence="2" id="KW-0812">Transmembrane</keyword>
<dbReference type="SUPFAM" id="SSF52540">
    <property type="entry name" value="P-loop containing nucleoside triphosphate hydrolases"/>
    <property type="match status" value="1"/>
</dbReference>